<dbReference type="Proteomes" id="UP000789595">
    <property type="component" value="Unassembled WGS sequence"/>
</dbReference>
<dbReference type="InterPro" id="IPR031968">
    <property type="entry name" value="VASt"/>
</dbReference>
<comment type="subcellular location">
    <subcellularLocation>
        <location evidence="1">Membrane</location>
    </subcellularLocation>
</comment>
<evidence type="ECO:0000313" key="6">
    <source>
        <dbReference type="Proteomes" id="UP000789595"/>
    </source>
</evidence>
<dbReference type="EMBL" id="CAKKNE010000006">
    <property type="protein sequence ID" value="CAH0379073.1"/>
    <property type="molecule type" value="Genomic_DNA"/>
</dbReference>
<evidence type="ECO:0000256" key="3">
    <source>
        <dbReference type="SAM" id="MobiDB-lite"/>
    </source>
</evidence>
<keyword evidence="2" id="KW-0472">Membrane</keyword>
<dbReference type="AlphaFoldDB" id="A0A8J2X318"/>
<gene>
    <name evidence="5" type="ORF">PECAL_6P06740</name>
</gene>
<reference evidence="5" key="1">
    <citation type="submission" date="2021-11" db="EMBL/GenBank/DDBJ databases">
        <authorList>
            <consortium name="Genoscope - CEA"/>
            <person name="William W."/>
        </authorList>
    </citation>
    <scope>NUCLEOTIDE SEQUENCE</scope>
</reference>
<protein>
    <recommendedName>
        <fullName evidence="4">VASt domain-containing protein</fullName>
    </recommendedName>
</protein>
<proteinExistence type="predicted"/>
<keyword evidence="6" id="KW-1185">Reference proteome</keyword>
<evidence type="ECO:0000313" key="5">
    <source>
        <dbReference type="EMBL" id="CAH0379073.1"/>
    </source>
</evidence>
<dbReference type="PROSITE" id="PS51778">
    <property type="entry name" value="VAST"/>
    <property type="match status" value="1"/>
</dbReference>
<accession>A0A8J2X318</accession>
<dbReference type="Pfam" id="PF16016">
    <property type="entry name" value="VASt"/>
    <property type="match status" value="1"/>
</dbReference>
<feature type="domain" description="VASt" evidence="4">
    <location>
        <begin position="130"/>
        <end position="309"/>
    </location>
</feature>
<evidence type="ECO:0000259" key="4">
    <source>
        <dbReference type="PROSITE" id="PS51778"/>
    </source>
</evidence>
<evidence type="ECO:0000256" key="1">
    <source>
        <dbReference type="ARBA" id="ARBA00004370"/>
    </source>
</evidence>
<name>A0A8J2X318_9STRA</name>
<organism evidence="5 6">
    <name type="scientific">Pelagomonas calceolata</name>
    <dbReference type="NCBI Taxonomy" id="35677"/>
    <lineage>
        <taxon>Eukaryota</taxon>
        <taxon>Sar</taxon>
        <taxon>Stramenopiles</taxon>
        <taxon>Ochrophyta</taxon>
        <taxon>Pelagophyceae</taxon>
        <taxon>Pelagomonadales</taxon>
        <taxon>Pelagomonadaceae</taxon>
        <taxon>Pelagomonas</taxon>
    </lineage>
</organism>
<sequence length="353" mass="38876">MGQGYSPWAGRLPDQARVVCDGARAATLGAAAGFGAAAAVGYAAGVTAVTARVAEAAPMATGAVACVAAGTLLARRHRHKPPPPPPPIERRGPLVGPDSKALKEAPRKASDAIRRCLALCRDDEDEERDGHRLVLNFELQLEADGVFDKFWRDDFYARVLEEKCHNEGLETSAWTLVAHDAHQRSVTTLHPLAGSVRIPGVPLHVPTAKEQIMVHHPAAGVALAIFESSRFEKIRYAKALSVETTWLFCDSDQLDQCMARVYYRCVFDDAVLRVPGWLKAFCDQRTREELRATYGRWVHAAGADEEDERPPLQKETVCWGLVRETERRRETCWCFGGEAEPDPSFSVREPARG</sequence>
<evidence type="ECO:0000256" key="2">
    <source>
        <dbReference type="ARBA" id="ARBA00023136"/>
    </source>
</evidence>
<comment type="caution">
    <text evidence="5">The sequence shown here is derived from an EMBL/GenBank/DDBJ whole genome shotgun (WGS) entry which is preliminary data.</text>
</comment>
<dbReference type="GO" id="GO:0016020">
    <property type="term" value="C:membrane"/>
    <property type="evidence" value="ECO:0007669"/>
    <property type="project" value="UniProtKB-SubCell"/>
</dbReference>
<feature type="region of interest" description="Disordered" evidence="3">
    <location>
        <begin position="76"/>
        <end position="104"/>
    </location>
</feature>